<sequence>MGVYLISVAGLESTRDVYHLHNTDMMYAIMLIMGFTGLFVDSVLKYMGNKTKER</sequence>
<reference evidence="2" key="1">
    <citation type="submission" date="2020-06" db="EMBL/GenBank/DDBJ databases">
        <title>Unique genomic features of the anaerobic methanotrophic archaea.</title>
        <authorList>
            <person name="Chadwick G.L."/>
            <person name="Skennerton C.T."/>
            <person name="Laso-Perez R."/>
            <person name="Leu A.O."/>
            <person name="Speth D.R."/>
            <person name="Yu H."/>
            <person name="Morgan-Lang C."/>
            <person name="Hatzenpichler R."/>
            <person name="Goudeau D."/>
            <person name="Malmstrom R."/>
            <person name="Brazelton W.J."/>
            <person name="Woyke T."/>
            <person name="Hallam S.J."/>
            <person name="Tyson G.W."/>
            <person name="Wegener G."/>
            <person name="Boetius A."/>
            <person name="Orphan V."/>
        </authorList>
    </citation>
    <scope>NUCLEOTIDE SEQUENCE</scope>
</reference>
<proteinExistence type="predicted"/>
<dbReference type="AlphaFoldDB" id="A0A7G9ZC81"/>
<keyword evidence="1" id="KW-1133">Transmembrane helix</keyword>
<feature type="transmembrane region" description="Helical" evidence="1">
    <location>
        <begin position="25"/>
        <end position="44"/>
    </location>
</feature>
<dbReference type="EMBL" id="MT631705">
    <property type="protein sequence ID" value="QNO57865.1"/>
    <property type="molecule type" value="Genomic_DNA"/>
</dbReference>
<protein>
    <submittedName>
        <fullName evidence="2">Uncharacterized protein</fullName>
    </submittedName>
</protein>
<keyword evidence="1" id="KW-0812">Transmembrane</keyword>
<keyword evidence="1" id="KW-0472">Membrane</keyword>
<organism evidence="2">
    <name type="scientific">Candidatus Methanophaga sp. ANME-1 ERB7</name>
    <dbReference type="NCBI Taxonomy" id="2759913"/>
    <lineage>
        <taxon>Archaea</taxon>
        <taxon>Methanobacteriati</taxon>
        <taxon>Methanobacteriota</taxon>
        <taxon>Stenosarchaea group</taxon>
        <taxon>Methanomicrobia</taxon>
        <taxon>Candidatus Methanophagales</taxon>
        <taxon>Candidatus Methanophagaceae</taxon>
        <taxon>Candidatus Methanophaga</taxon>
    </lineage>
</organism>
<evidence type="ECO:0000256" key="1">
    <source>
        <dbReference type="SAM" id="Phobius"/>
    </source>
</evidence>
<evidence type="ECO:0000313" key="2">
    <source>
        <dbReference type="EMBL" id="QNO57865.1"/>
    </source>
</evidence>
<accession>A0A7G9ZC81</accession>
<gene>
    <name evidence="2" type="ORF">OIIBKNPK_00001</name>
</gene>
<name>A0A7G9ZC81_9EURY</name>